<dbReference type="Pfam" id="PF20085">
    <property type="entry name" value="TGL"/>
    <property type="match status" value="1"/>
</dbReference>
<reference evidence="4" key="1">
    <citation type="submission" date="2016-07" db="EMBL/GenBank/DDBJ databases">
        <authorList>
            <person name="Florea S."/>
            <person name="Webb J.S."/>
            <person name="Jaromczyk J."/>
            <person name="Schardl C.L."/>
        </authorList>
    </citation>
    <scope>NUCLEOTIDE SEQUENCE [LARGE SCALE GENOMIC DNA]</scope>
    <source>
        <strain evidence="4">CY1</strain>
    </source>
</reference>
<sequence length="265" mass="30011">MIILTGTNQITFGEGTLTGQELTIFQKKNNSAVEYHYDSVDTLLFELNMRSQIMESAKALSTSGVYFADLTKSMANPAYWHITDQGRFKLNAGASPQEAIRDIFTNGSAYAFECSMAVIVVLYKAILESIDPRQFDRMTSDLLIFDWQSNSKLHLVDRIGNEEAITGDIIYFENPEVHPMLPWWKGENVVMIEEGLYYGHGHGLGITSAEVVITILNKYRLDGSMQSAFMTDRYVHPDFTYFAPFQGSDRKKHITVKIGDSIYVR</sequence>
<accession>A0A1V4HLJ2</accession>
<dbReference type="OrthoDB" id="1845399at2"/>
<proteinExistence type="predicted"/>
<comment type="caution">
    <text evidence="3">The sequence shown here is derived from an EMBL/GenBank/DDBJ whole genome shotgun (WGS) entry which is preliminary data.</text>
</comment>
<dbReference type="EMBL" id="MBTG01000010">
    <property type="protein sequence ID" value="OPH58361.1"/>
    <property type="molecule type" value="Genomic_DNA"/>
</dbReference>
<evidence type="ECO:0008006" key="5">
    <source>
        <dbReference type="Google" id="ProtNLM"/>
    </source>
</evidence>
<evidence type="ECO:0000256" key="2">
    <source>
        <dbReference type="ARBA" id="ARBA00022969"/>
    </source>
</evidence>
<evidence type="ECO:0000256" key="1">
    <source>
        <dbReference type="ARBA" id="ARBA00022679"/>
    </source>
</evidence>
<evidence type="ECO:0000313" key="3">
    <source>
        <dbReference type="EMBL" id="OPH58361.1"/>
    </source>
</evidence>
<dbReference type="STRING" id="1469647.BC351_23660"/>
<dbReference type="GO" id="GO:0030435">
    <property type="term" value="P:sporulation resulting in formation of a cellular spore"/>
    <property type="evidence" value="ECO:0007669"/>
    <property type="project" value="UniProtKB-KW"/>
</dbReference>
<name>A0A1V4HLJ2_9BACL</name>
<keyword evidence="1" id="KW-0808">Transferase</keyword>
<dbReference type="RefSeq" id="WP_079412148.1">
    <property type="nucleotide sequence ID" value="NZ_MBTG01000010.1"/>
</dbReference>
<organism evidence="3 4">
    <name type="scientific">Paenibacillus ferrarius</name>
    <dbReference type="NCBI Taxonomy" id="1469647"/>
    <lineage>
        <taxon>Bacteria</taxon>
        <taxon>Bacillati</taxon>
        <taxon>Bacillota</taxon>
        <taxon>Bacilli</taxon>
        <taxon>Bacillales</taxon>
        <taxon>Paenibacillaceae</taxon>
        <taxon>Paenibacillus</taxon>
    </lineage>
</organism>
<dbReference type="InterPro" id="IPR020916">
    <property type="entry name" value="Gln_gamma-glutamylTfrase_bac"/>
</dbReference>
<keyword evidence="4" id="KW-1185">Reference proteome</keyword>
<evidence type="ECO:0000313" key="4">
    <source>
        <dbReference type="Proteomes" id="UP000190626"/>
    </source>
</evidence>
<dbReference type="Proteomes" id="UP000190626">
    <property type="component" value="Unassembled WGS sequence"/>
</dbReference>
<keyword evidence="2" id="KW-0749">Sporulation</keyword>
<protein>
    <recommendedName>
        <fullName evidence="5">Protein-glutamine gamma-glutamyltransferase</fullName>
    </recommendedName>
</protein>
<gene>
    <name evidence="3" type="ORF">BC351_23660</name>
</gene>
<dbReference type="AlphaFoldDB" id="A0A1V4HLJ2"/>
<dbReference type="GO" id="GO:0003810">
    <property type="term" value="F:protein-glutamine gamma-glutamyltransferase activity"/>
    <property type="evidence" value="ECO:0007669"/>
    <property type="project" value="InterPro"/>
</dbReference>